<reference evidence="1" key="2">
    <citation type="submission" date="2022-01" db="EMBL/GenBank/DDBJ databases">
        <authorList>
            <person name="Yamashiro T."/>
            <person name="Shiraishi A."/>
            <person name="Satake H."/>
            <person name="Nakayama K."/>
        </authorList>
    </citation>
    <scope>NUCLEOTIDE SEQUENCE</scope>
</reference>
<gene>
    <name evidence="1" type="ORF">Tco_0992493</name>
</gene>
<dbReference type="EMBL" id="BQNB010016931">
    <property type="protein sequence ID" value="GJT57439.1"/>
    <property type="molecule type" value="Genomic_DNA"/>
</dbReference>
<evidence type="ECO:0000313" key="2">
    <source>
        <dbReference type="Proteomes" id="UP001151760"/>
    </source>
</evidence>
<dbReference type="PANTHER" id="PTHR33067:SF9">
    <property type="entry name" value="RNA-DIRECTED DNA POLYMERASE"/>
    <property type="match status" value="1"/>
</dbReference>
<dbReference type="PANTHER" id="PTHR33067">
    <property type="entry name" value="RNA-DIRECTED DNA POLYMERASE-RELATED"/>
    <property type="match status" value="1"/>
</dbReference>
<name>A0ABQ5F3C3_9ASTR</name>
<organism evidence="1 2">
    <name type="scientific">Tanacetum coccineum</name>
    <dbReference type="NCBI Taxonomy" id="301880"/>
    <lineage>
        <taxon>Eukaryota</taxon>
        <taxon>Viridiplantae</taxon>
        <taxon>Streptophyta</taxon>
        <taxon>Embryophyta</taxon>
        <taxon>Tracheophyta</taxon>
        <taxon>Spermatophyta</taxon>
        <taxon>Magnoliopsida</taxon>
        <taxon>eudicotyledons</taxon>
        <taxon>Gunneridae</taxon>
        <taxon>Pentapetalae</taxon>
        <taxon>asterids</taxon>
        <taxon>campanulids</taxon>
        <taxon>Asterales</taxon>
        <taxon>Asteraceae</taxon>
        <taxon>Asteroideae</taxon>
        <taxon>Anthemideae</taxon>
        <taxon>Anthemidinae</taxon>
        <taxon>Tanacetum</taxon>
    </lineage>
</organism>
<sequence length="158" mass="18032">MSMQSISVIQSAKSKWIPPKWTLSLFMKRTGPSPQPQALETTFKARVQDYMAAHTERMERFKNAIFKQREEFHRTRVGKKKGKTYKVLPKGPVYDVILKKKITKKEDIGGNFEIPCSIGGLKHANALVDQGSDVNVMPYSTYMKLTDERPAETDIDSH</sequence>
<comment type="caution">
    <text evidence="1">The sequence shown here is derived from an EMBL/GenBank/DDBJ whole genome shotgun (WGS) entry which is preliminary data.</text>
</comment>
<accession>A0ABQ5F3C3</accession>
<keyword evidence="2" id="KW-1185">Reference proteome</keyword>
<evidence type="ECO:0000313" key="1">
    <source>
        <dbReference type="EMBL" id="GJT57439.1"/>
    </source>
</evidence>
<reference evidence="1" key="1">
    <citation type="journal article" date="2022" name="Int. J. Mol. Sci.">
        <title>Draft Genome of Tanacetum Coccineum: Genomic Comparison of Closely Related Tanacetum-Family Plants.</title>
        <authorList>
            <person name="Yamashiro T."/>
            <person name="Shiraishi A."/>
            <person name="Nakayama K."/>
            <person name="Satake H."/>
        </authorList>
    </citation>
    <scope>NUCLEOTIDE SEQUENCE</scope>
</reference>
<protein>
    <submittedName>
        <fullName evidence="1">Uncharacterized protein</fullName>
    </submittedName>
</protein>
<dbReference type="Proteomes" id="UP001151760">
    <property type="component" value="Unassembled WGS sequence"/>
</dbReference>
<proteinExistence type="predicted"/>